<dbReference type="PANTHER" id="PTHR46401">
    <property type="entry name" value="GLYCOSYLTRANSFERASE WBBK-RELATED"/>
    <property type="match status" value="1"/>
</dbReference>
<dbReference type="Gene3D" id="3.40.50.2000">
    <property type="entry name" value="Glycogen Phosphorylase B"/>
    <property type="match status" value="1"/>
</dbReference>
<dbReference type="RefSeq" id="WP_214175009.1">
    <property type="nucleotide sequence ID" value="NZ_JAHCVK010000002.1"/>
</dbReference>
<dbReference type="SUPFAM" id="SSF53756">
    <property type="entry name" value="UDP-Glycosyltransferase/glycogen phosphorylase"/>
    <property type="match status" value="1"/>
</dbReference>
<evidence type="ECO:0000313" key="3">
    <source>
        <dbReference type="Proteomes" id="UP000756860"/>
    </source>
</evidence>
<dbReference type="PANTHER" id="PTHR46401:SF8">
    <property type="entry name" value="BLL6006 PROTEIN"/>
    <property type="match status" value="1"/>
</dbReference>
<gene>
    <name evidence="2" type="ORF">KI810_08145</name>
</gene>
<proteinExistence type="predicted"/>
<sequence>MSGKKDQMKSGLTIALLGRYFGWGGGIELLRVIGHALALKANSEPLKLYLLLPVENRLECREDVLELGARLVSNLAKLKLISHKERPLYDPNMLDSFTHIDGHITIVFHNDTNGGLIRCLQKIDADVVLPVLGCLDDSFPLPWLGYIYDFQHKYYPQFFDADTCRGRDLLFGNTLKLAKAVIVNSQSVKNDIATFSPDHSCRVFAMPFAATPAHSWFDAPEDGLHVKYNLPDNYFVISNQFWIHKSHGTAFEALAMLRQAPEVHIVCTGLMEDHRFPHYFAELQAKIEAWGVADRIHFLGHIPKLDQIQIMKMAIGVIQPTLFEGGPGGGSIYDAVALGVPAIVSDIMINREIMEESVRFFTVGSAEDLATKMCELILNRPGRPSTETLIARGRERAELLGDTLLKAIEYVMLQSSRRR</sequence>
<evidence type="ECO:0000313" key="2">
    <source>
        <dbReference type="EMBL" id="MBT0653024.1"/>
    </source>
</evidence>
<keyword evidence="3" id="KW-1185">Reference proteome</keyword>
<feature type="domain" description="Glycosyl transferase family 1" evidence="1">
    <location>
        <begin position="231"/>
        <end position="395"/>
    </location>
</feature>
<protein>
    <submittedName>
        <fullName evidence="2">Glycosyltransferase family 4 protein</fullName>
    </submittedName>
</protein>
<comment type="caution">
    <text evidence="2">The sequence shown here is derived from an EMBL/GenBank/DDBJ whole genome shotgun (WGS) entry which is preliminary data.</text>
</comment>
<accession>A0ABS5SET5</accession>
<reference evidence="2 3" key="1">
    <citation type="submission" date="2021-05" db="EMBL/GenBank/DDBJ databases">
        <title>The draft genome of Geobacter luticola JCM 17780.</title>
        <authorList>
            <person name="Xu Z."/>
            <person name="Masuda Y."/>
            <person name="Itoh H."/>
            <person name="Senoo K."/>
        </authorList>
    </citation>
    <scope>NUCLEOTIDE SEQUENCE [LARGE SCALE GENOMIC DNA]</scope>
    <source>
        <strain evidence="2 3">JCM 17780</strain>
    </source>
</reference>
<organism evidence="2 3">
    <name type="scientific">Geomobilimonas luticola</name>
    <dbReference type="NCBI Taxonomy" id="1114878"/>
    <lineage>
        <taxon>Bacteria</taxon>
        <taxon>Pseudomonadati</taxon>
        <taxon>Thermodesulfobacteriota</taxon>
        <taxon>Desulfuromonadia</taxon>
        <taxon>Geobacterales</taxon>
        <taxon>Geobacteraceae</taxon>
        <taxon>Geomobilimonas</taxon>
    </lineage>
</organism>
<evidence type="ECO:0000259" key="1">
    <source>
        <dbReference type="Pfam" id="PF00534"/>
    </source>
</evidence>
<dbReference type="EMBL" id="JAHCVK010000002">
    <property type="protein sequence ID" value="MBT0653024.1"/>
    <property type="molecule type" value="Genomic_DNA"/>
</dbReference>
<dbReference type="Proteomes" id="UP000756860">
    <property type="component" value="Unassembled WGS sequence"/>
</dbReference>
<dbReference type="InterPro" id="IPR001296">
    <property type="entry name" value="Glyco_trans_1"/>
</dbReference>
<dbReference type="Pfam" id="PF00534">
    <property type="entry name" value="Glycos_transf_1"/>
    <property type="match status" value="1"/>
</dbReference>
<dbReference type="CDD" id="cd03809">
    <property type="entry name" value="GT4_MtfB-like"/>
    <property type="match status" value="1"/>
</dbReference>
<name>A0ABS5SET5_9BACT</name>